<protein>
    <recommendedName>
        <fullName evidence="1">DUF6314 domain-containing protein</fullName>
    </recommendedName>
</protein>
<keyword evidence="3" id="KW-1185">Reference proteome</keyword>
<dbReference type="Proteomes" id="UP000597761">
    <property type="component" value="Unassembled WGS sequence"/>
</dbReference>
<evidence type="ECO:0000313" key="3">
    <source>
        <dbReference type="Proteomes" id="UP000597761"/>
    </source>
</evidence>
<dbReference type="EMBL" id="BMJI01000003">
    <property type="protein sequence ID" value="GGC85135.1"/>
    <property type="molecule type" value="Genomic_DNA"/>
</dbReference>
<name>A0ABQ1P1T9_9MICC</name>
<proteinExistence type="predicted"/>
<evidence type="ECO:0000313" key="2">
    <source>
        <dbReference type="EMBL" id="GGC85135.1"/>
    </source>
</evidence>
<evidence type="ECO:0000259" key="1">
    <source>
        <dbReference type="Pfam" id="PF19834"/>
    </source>
</evidence>
<reference evidence="3" key="1">
    <citation type="journal article" date="2019" name="Int. J. Syst. Evol. Microbiol.">
        <title>The Global Catalogue of Microorganisms (GCM) 10K type strain sequencing project: providing services to taxonomists for standard genome sequencing and annotation.</title>
        <authorList>
            <consortium name="The Broad Institute Genomics Platform"/>
            <consortium name="The Broad Institute Genome Sequencing Center for Infectious Disease"/>
            <person name="Wu L."/>
            <person name="Ma J."/>
        </authorList>
    </citation>
    <scope>NUCLEOTIDE SEQUENCE [LARGE SCALE GENOMIC DNA]</scope>
    <source>
        <strain evidence="3">CGMCC 1.15480</strain>
    </source>
</reference>
<feature type="domain" description="DUF6314" evidence="1">
    <location>
        <begin position="8"/>
        <end position="140"/>
    </location>
</feature>
<organism evidence="2 3">
    <name type="scientific">Tersicoccus solisilvae</name>
    <dbReference type="NCBI Taxonomy" id="1882339"/>
    <lineage>
        <taxon>Bacteria</taxon>
        <taxon>Bacillati</taxon>
        <taxon>Actinomycetota</taxon>
        <taxon>Actinomycetes</taxon>
        <taxon>Micrococcales</taxon>
        <taxon>Micrococcaceae</taxon>
        <taxon>Tersicoccus</taxon>
    </lineage>
</organism>
<sequence>MTEPLRYLAGAWSFERRLDDRRAGRVYTVTGSAVFGATSEESTIAYAETGSLTGDGQPPAAVERRLTWHDEGDARVLIRFADGREYLRLDFGSGHAEGNHPCAPDTYLVTLTAEDDDAWTETWDVTGPAKDYTAVTRYTRHR</sequence>
<dbReference type="Pfam" id="PF19834">
    <property type="entry name" value="DUF6314"/>
    <property type="match status" value="1"/>
</dbReference>
<dbReference type="InterPro" id="IPR045632">
    <property type="entry name" value="DUF6314"/>
</dbReference>
<comment type="caution">
    <text evidence="2">The sequence shown here is derived from an EMBL/GenBank/DDBJ whole genome shotgun (WGS) entry which is preliminary data.</text>
</comment>
<gene>
    <name evidence="2" type="ORF">GCM10011512_10010</name>
</gene>
<accession>A0ABQ1P1T9</accession>